<proteinExistence type="inferred from homology"/>
<evidence type="ECO:0000256" key="1">
    <source>
        <dbReference type="ARBA" id="ARBA00010948"/>
    </source>
</evidence>
<name>A0AAV1J428_9NEOP</name>
<reference evidence="5 6" key="1">
    <citation type="submission" date="2023-11" db="EMBL/GenBank/DDBJ databases">
        <authorList>
            <person name="Okamura Y."/>
        </authorList>
    </citation>
    <scope>NUCLEOTIDE SEQUENCE [LARGE SCALE GENOMIC DNA]</scope>
</reference>
<evidence type="ECO:0000256" key="2">
    <source>
        <dbReference type="ARBA" id="ARBA00023006"/>
    </source>
</evidence>
<keyword evidence="2" id="KW-0072">Autophagy</keyword>
<dbReference type="GO" id="GO:0005737">
    <property type="term" value="C:cytoplasm"/>
    <property type="evidence" value="ECO:0007669"/>
    <property type="project" value="TreeGrafter"/>
</dbReference>
<feature type="region of interest" description="Disordered" evidence="3">
    <location>
        <begin position="1"/>
        <end position="30"/>
    </location>
</feature>
<dbReference type="InterPro" id="IPR016024">
    <property type="entry name" value="ARM-type_fold"/>
</dbReference>
<evidence type="ECO:0000313" key="5">
    <source>
        <dbReference type="EMBL" id="CAK1543827.1"/>
    </source>
</evidence>
<feature type="compositionally biased region" description="Basic and acidic residues" evidence="3">
    <location>
        <begin position="1"/>
        <end position="18"/>
    </location>
</feature>
<protein>
    <recommendedName>
        <fullName evidence="4">Epg5-like TPR domain-containing protein</fullName>
    </recommendedName>
</protein>
<sequence length="2245" mass="253745">MATLVKEKRKEKNKSKEKSTRKHERPTSADTLIAHEIADTELQSDIQNETGILSKTGSIIASENNISCSSVIENDVIKISTQTSQICNLEAKAIEKEYIDIKCPNVGKQDSNLSKEVNSSKIQNVKVNLKNNETIKAQTVVDSYRELNKKLQRMQIPSYDQESLVEIEDKVIGNEITPSAPLLELPVEVKTELTAPKSSEPIVRKLQESCMPLEEALRIYGGREIAEVREMSEREEAAVETGPLSGPEHPLVDLLSTFRSSLSVLEKERVNINCGYTEEDKRRALLWRIERRSILLSEKCPCGANVDLRVVYDYAELLKDRLPAAKLRLEGLLRDVQESYCHHQHAALMAHCQIEELISETIQSNKVEIREALTLVLHACRISDGAPAVYPKALERWATLLTEALVDERDLRQLLFVIHHLFRQSRSVQWAGRVIRMRAQDTSSAARLIAVLDILLTGSSPFDNALECTEEFDTWEEVDVKGDSGAVGEGRLRERDLLIVLNSLPLRDLVARIALFGRSDISQTSEYEWGDSSGGHGILKACCGTRVLLDVVSRGARAQKGYLRLREKLRTLATSMLQALAALHMHSSASYKLELEMKISKELEGCFAAGISMMGEELHRLPATLLSNDTAREYCMAFENLHDSNPQHVEPLRVDVPVLSCESRVKVLAQIAIDRLMDRELATVVLQFLFQKCSCDVAARDSLCRLIDVHSYLHTPAFHIFADISHGEAIDTEMVKHLHVEKWRPTPGDLQVVLNDWSQRCPQFIQQLLMSMDYTPHSGVLLESQLYIGWWLTQMPEVPDWAWTLLRVLRLHRSHWALPYDAPSVDKPPETLLEMMFAILASDWGHCIPLACEPGVEALHRLSVSRPIEAVHCLGRLMTLMAHSPESISFTPKFSEVVTVILNWGPNVVQRAFGRGGQSGSDLLLSLIINQLLDTELRLEFRSALLTAWLRALWTPSQISSSRAILDAAVRATQDWRTLDAHVTVLLQEENSKQYIDDALRHAFTAPLLCESVLRRAHGIELSSEMYNRVLDILAAQKINKQKIHVDNAIKQAGATTTSDELVIHRTATAILNVPFSHPAHLTLWRLFFHLYLQRPPASPHEFTTPVGPLFFSGLVKTRTLAQLKKRLQDTITYHHSAIESCNQTPKIDQPQTSMKRIEKSPTSDNIFPELSIVDMVDESSEESNCSDEEDKQSEIFEIATVENDNSCILAYHSGAEKLAREHSRWLEEGEKVRASPHHADIARFVPEHALSAAWHKCLQNLSPKSPTIPKIPQITEANNLTYHEMALKAIHAVKDRAHIRRKKIIVKSLVEQVNFNDARTVLRLIEQHLTEVEKFAREWSSEVQRISQLDVQLWESVRKLRVRRALPPVKKSCPQNCRPITLRIAEDEWCISTAAEREIQENRRSARASVRRLCRPRPHFARTAATLLAAAKRTSNAETAVSICERVWRYTPMAHSCTPAQQLFTNTVTLLAEKWICTDSRRSADLLSRWSHGDPSQQLLCSSLISPLKLPMRDWAQVYMATCKANLPSHAMFSYLSKFDMPRWSREVDTKQRKDVLEALTATAQKWGAKPDQEHYMLIELLGVHSHAVVTASELSEHICNSCQCASRVTLPPEYCAYLTRSVQSHAHQLSFDQIGHLLRDIGSLWWEARKAALNTEMYVHYAPHMSDLLTALQRAFVAAALALSYAAERVTLYAWSSLLESWSAWISPHSLPPLLPSACEDEQYSLMLHHFVDCIKQVMGDCPDSTESLLCEIWSWTVETYCANSTNSTQECRVQLSAMLSVLGQELSWQHQWFRPTCLPRAIQISKSTDREITSWCSATLSHTKAETWLHAVPEQHLPPTLGALFELFTSKNMQFSQQCLSECCGICWWRLPTPALDQLLEQFYFQHHNPAMPYHELPQFRVLLSACQLYVHPNTPAAVMNNASSHEKRCRSVSQYIRAIVSPPLQSHLRAQVKRLLQIIGELAPHIAQCEGQIEEILSRAVIILCMEPAANVVLPLFVQWVASCSDSLRVASMTAVATLTDFEYFLPLAEKIVRTHINKDSTGWKELQLRWSTSAWCEASACIKRGGLHAAYALLRARCNEHTPARLKDALTALHHTEINFSENEEIVALWICVAFRLASTLGEEDDMRECRNVAKELLDKWAIENKRSLLQVVALQATVPAPTPRHRLLCRLAQCSTSSSESNIRSYEAAVTAVLGSTPGDVITWHKTPTLKRLVQLANKLYPNKELYFKDELDIADNVK</sequence>
<comment type="similarity">
    <text evidence="1">Belongs to the EPG5 family.</text>
</comment>
<evidence type="ECO:0000259" key="4">
    <source>
        <dbReference type="Pfam" id="PF26573"/>
    </source>
</evidence>
<organism evidence="5 6">
    <name type="scientific">Leptosia nina</name>
    <dbReference type="NCBI Taxonomy" id="320188"/>
    <lineage>
        <taxon>Eukaryota</taxon>
        <taxon>Metazoa</taxon>
        <taxon>Ecdysozoa</taxon>
        <taxon>Arthropoda</taxon>
        <taxon>Hexapoda</taxon>
        <taxon>Insecta</taxon>
        <taxon>Pterygota</taxon>
        <taxon>Neoptera</taxon>
        <taxon>Endopterygota</taxon>
        <taxon>Lepidoptera</taxon>
        <taxon>Glossata</taxon>
        <taxon>Ditrysia</taxon>
        <taxon>Papilionoidea</taxon>
        <taxon>Pieridae</taxon>
        <taxon>Pierinae</taxon>
        <taxon>Leptosia</taxon>
    </lineage>
</organism>
<dbReference type="EMBL" id="CAVLEF010000005">
    <property type="protein sequence ID" value="CAK1543827.1"/>
    <property type="molecule type" value="Genomic_DNA"/>
</dbReference>
<dbReference type="Pfam" id="PF26573">
    <property type="entry name" value="TPR_Epg5_2"/>
    <property type="match status" value="1"/>
</dbReference>
<evidence type="ECO:0000313" key="6">
    <source>
        <dbReference type="Proteomes" id="UP001497472"/>
    </source>
</evidence>
<dbReference type="PANTHER" id="PTHR31139:SF4">
    <property type="entry name" value="ECTOPIC P GRANULES PROTEIN 5 HOMOLOG"/>
    <property type="match status" value="1"/>
</dbReference>
<comment type="caution">
    <text evidence="5">The sequence shown here is derived from an EMBL/GenBank/DDBJ whole genome shotgun (WGS) entry which is preliminary data.</text>
</comment>
<keyword evidence="6" id="KW-1185">Reference proteome</keyword>
<dbReference type="GO" id="GO:0097352">
    <property type="term" value="P:autophagosome maturation"/>
    <property type="evidence" value="ECO:0007669"/>
    <property type="project" value="TreeGrafter"/>
</dbReference>
<accession>A0AAV1J428</accession>
<dbReference type="PANTHER" id="PTHR31139">
    <property type="entry name" value="ECTOPIC P GRANULES PROTEIN 5 HOMOLOG"/>
    <property type="match status" value="1"/>
</dbReference>
<evidence type="ECO:0000256" key="3">
    <source>
        <dbReference type="SAM" id="MobiDB-lite"/>
    </source>
</evidence>
<gene>
    <name evidence="5" type="ORF">LNINA_LOCUS3619</name>
</gene>
<dbReference type="Proteomes" id="UP001497472">
    <property type="component" value="Unassembled WGS sequence"/>
</dbReference>
<feature type="domain" description="Epg5-like TPR" evidence="4">
    <location>
        <begin position="1027"/>
        <end position="1207"/>
    </location>
</feature>
<dbReference type="SUPFAM" id="SSF48371">
    <property type="entry name" value="ARM repeat"/>
    <property type="match status" value="1"/>
</dbReference>
<dbReference type="InterPro" id="IPR051436">
    <property type="entry name" value="Autophagy-related_EPG5"/>
</dbReference>
<dbReference type="InterPro" id="IPR058750">
    <property type="entry name" value="TPR_Epg5"/>
</dbReference>